<dbReference type="SMART" id="SM00390">
    <property type="entry name" value="GoLoco"/>
    <property type="match status" value="1"/>
</dbReference>
<dbReference type="PROSITE" id="PS50106">
    <property type="entry name" value="PDZ"/>
    <property type="match status" value="1"/>
</dbReference>
<evidence type="ECO:0000313" key="10">
    <source>
        <dbReference type="EMBL" id="JAS28107.1"/>
    </source>
</evidence>
<feature type="region of interest" description="Disordered" evidence="5">
    <location>
        <begin position="1014"/>
        <end position="1035"/>
    </location>
</feature>
<dbReference type="SMART" id="SM00228">
    <property type="entry name" value="PDZ"/>
    <property type="match status" value="1"/>
</dbReference>
<dbReference type="SUPFAM" id="SSF48097">
    <property type="entry name" value="Regulator of G-protein signaling, RGS"/>
    <property type="match status" value="1"/>
</dbReference>
<feature type="compositionally biased region" description="Low complexity" evidence="5">
    <location>
        <begin position="380"/>
        <end position="392"/>
    </location>
</feature>
<dbReference type="Gene3D" id="2.30.42.10">
    <property type="match status" value="1"/>
</dbReference>
<dbReference type="GO" id="GO:0005634">
    <property type="term" value="C:nucleus"/>
    <property type="evidence" value="ECO:0007669"/>
    <property type="project" value="TreeGrafter"/>
</dbReference>
<feature type="region of interest" description="Disordered" evidence="5">
    <location>
        <begin position="793"/>
        <end position="813"/>
    </location>
</feature>
<dbReference type="CDD" id="cd06710">
    <property type="entry name" value="PDZ_RGS12-like"/>
    <property type="match status" value="1"/>
</dbReference>
<evidence type="ECO:0000256" key="3">
    <source>
        <dbReference type="ARBA" id="ARBA00022490"/>
    </source>
</evidence>
<dbReference type="PROSITE" id="PS50877">
    <property type="entry name" value="GOLOCO"/>
    <property type="match status" value="1"/>
</dbReference>
<dbReference type="InterPro" id="IPR006020">
    <property type="entry name" value="PTB/PI_dom"/>
</dbReference>
<dbReference type="FunFam" id="1.10.167.10:FF:000001">
    <property type="entry name" value="Putative regulator of g-protein signaling 12"/>
    <property type="match status" value="1"/>
</dbReference>
<feature type="compositionally biased region" description="Polar residues" evidence="5">
    <location>
        <begin position="1225"/>
        <end position="1235"/>
    </location>
</feature>
<evidence type="ECO:0008006" key="11">
    <source>
        <dbReference type="Google" id="ProtNLM"/>
    </source>
</evidence>
<dbReference type="GO" id="GO:0005096">
    <property type="term" value="F:GTPase activator activity"/>
    <property type="evidence" value="ECO:0007669"/>
    <property type="project" value="UniProtKB-KW"/>
</dbReference>
<accession>A0A1B6DR03</accession>
<keyword evidence="2" id="KW-0343">GTPase activation</keyword>
<evidence type="ECO:0000256" key="2">
    <source>
        <dbReference type="ARBA" id="ARBA00022468"/>
    </source>
</evidence>
<dbReference type="SUPFAM" id="SSF54236">
    <property type="entry name" value="Ubiquitin-like"/>
    <property type="match status" value="2"/>
</dbReference>
<protein>
    <recommendedName>
        <fullName evidence="11">Regulator of G-protein signaling loco</fullName>
    </recommendedName>
</protein>
<feature type="region of interest" description="Disordered" evidence="5">
    <location>
        <begin position="366"/>
        <end position="397"/>
    </location>
</feature>
<feature type="domain" description="RBD" evidence="9">
    <location>
        <begin position="829"/>
        <end position="899"/>
    </location>
</feature>
<dbReference type="PANTHER" id="PTHR45945">
    <property type="entry name" value="REGULATOR OF G-PROTEIN SIGNALING LOCO"/>
    <property type="match status" value="1"/>
</dbReference>
<comment type="subcellular location">
    <subcellularLocation>
        <location evidence="1">Cytoplasm</location>
    </subcellularLocation>
</comment>
<dbReference type="InterPro" id="IPR001478">
    <property type="entry name" value="PDZ"/>
</dbReference>
<dbReference type="SMART" id="SM00315">
    <property type="entry name" value="RGS"/>
    <property type="match status" value="1"/>
</dbReference>
<feature type="region of interest" description="Disordered" evidence="5">
    <location>
        <begin position="451"/>
        <end position="487"/>
    </location>
</feature>
<dbReference type="Pfam" id="PF00595">
    <property type="entry name" value="PDZ"/>
    <property type="match status" value="1"/>
</dbReference>
<dbReference type="GO" id="GO:0005737">
    <property type="term" value="C:cytoplasm"/>
    <property type="evidence" value="ECO:0007669"/>
    <property type="project" value="UniProtKB-SubCell"/>
</dbReference>
<dbReference type="Gene3D" id="1.10.196.10">
    <property type="match status" value="1"/>
</dbReference>
<dbReference type="GO" id="GO:0005886">
    <property type="term" value="C:plasma membrane"/>
    <property type="evidence" value="ECO:0007669"/>
    <property type="project" value="TreeGrafter"/>
</dbReference>
<dbReference type="InterPro" id="IPR024066">
    <property type="entry name" value="RGS_subdom1/3"/>
</dbReference>
<name>A0A1B6DR03_9HEMI</name>
<dbReference type="PROSITE" id="PS01179">
    <property type="entry name" value="PID"/>
    <property type="match status" value="1"/>
</dbReference>
<dbReference type="Gene3D" id="3.10.20.90">
    <property type="entry name" value="Phosphatidylinositol 3-kinase Catalytic Subunit, Chain A, domain 1"/>
    <property type="match status" value="2"/>
</dbReference>
<sequence length="1293" mass="143893">MHPVRRRKKRPNYGVRTVEVSRGKNGFGFTISGQQPCILSCIVPGSPAESAGLRAGDYLVAVEGQSVSKVPHDDVVRLIGCSSGVLKLQIAENYYSDSSDDDAVVTARQKPKYPHKLRSNVQNSRSTVVTTQSRAAKVVRDLRTGAMFEEQPAVPAVSVIPVSPPRSVKLLPDLNIQHWKPPNHLPAPLSRLFLPGPSNQPQEINEQVYQAVVGYLGTIEMPRKLPAGSRLQILRGCIKRLRTEKRTHTAVLMTILTQSLRLTNGSGQTLAVYPADRVTFCGTSSEEDKRHFGIVTTATGDDPSSSCHVFAVDPRSHSDHLTRAKTFKIECHIDPSTGYCKEFPLNCEPIIILIRSFYEAGVRSNNDSDEPVMANSPQPSNDSTTTTSNSDSGIGFRDDCGNQSDRILVVDVQNQRLHIQQIGDSEASTRRISTIKCNGTERLTVRAMPDPVVTSTSSRSRSPLSSCSEGTGIPNENMSISSDANKSPDITMIAYDNKLTQSPEEKQTNSVFSNVDKHGSRSIDDMSVESLKSQDALILSYKLSPKVFGVPQLQFSPTSHSLEDLKLTEKNLESNSANLNKSQQHWGSLQDLRSFVSDCFENSTTTQELHEDTEQGVSCWASSFEKLLEDPTGLQTFAEFLKKEFSHENIYFWVACERYRWLEDITARRQAGQEIFEKHLAIGAVEPVNVDSQARQVTQEELAEAQSTLFLQAQKQIFNLMKFDSYPRFIKSELYKECLLREISGEALPLPDKLDSGLQLHRNSPLHKCHTKLKKSRSDAEDRRRKTLLPWSRKSRCKSRDHSASNQDDSESVCSSRSSLASWDLTSSSLCRVILPDGATAVVQIKPPQTVRQLILRLLEKRALRYTNFQVLISGLNKVVALDEDATTLGGQEVRVEDRVIFKLDLPNRKTIAVKSKQSKTLAQVLRPILHKYGYKLEMVTLCLMSENEVLEPSLPVSAVDNQRLQVLTRSTPTECIHLGWRVSDCGINHSKIKSPPSLDEITNKVFEELLQGKGDTLHPAPSDQGSVRSEDWGSEHSSSFLGRFLRRDSVIMDKQRDYRLKNKKHSSKNTVGEEGIGRIKPGLSKLPPIIAKWKPGGKLEGRSESDVLYEGLKRAQRSRLEDQRGTEINFELPDFLKDKENAPQSGKKIRKIRIDNESTGNSKFYQSAGSSVMTSSQESIGTSAITSSQESLGTSAITRFMDHSFSTNGIMPSVDKGDEYFLGHTTTNDSSLVNPPQRLHIDPPPPLPPKPKHLPPAASWVPLTPANNPQDKNRPCRIRRAVYLDQPSSSFV</sequence>
<dbReference type="Pfam" id="PF02196">
    <property type="entry name" value="RBD"/>
    <property type="match status" value="1"/>
</dbReference>
<keyword evidence="3" id="KW-0963">Cytoplasm</keyword>
<dbReference type="SUPFAM" id="SSF50729">
    <property type="entry name" value="PH domain-like"/>
    <property type="match status" value="1"/>
</dbReference>
<evidence type="ECO:0000256" key="5">
    <source>
        <dbReference type="SAM" id="MobiDB-lite"/>
    </source>
</evidence>
<dbReference type="InterPro" id="IPR011993">
    <property type="entry name" value="PH-like_dom_sf"/>
</dbReference>
<feature type="domain" description="PDZ" evidence="7">
    <location>
        <begin position="17"/>
        <end position="94"/>
    </location>
</feature>
<dbReference type="CDD" id="cd01817">
    <property type="entry name" value="RBD1_RGS12_like"/>
    <property type="match status" value="1"/>
</dbReference>
<feature type="region of interest" description="Disordered" evidence="5">
    <location>
        <begin position="1223"/>
        <end position="1276"/>
    </location>
</feature>
<proteinExistence type="predicted"/>
<feature type="domain" description="RGS" evidence="8">
    <location>
        <begin position="623"/>
        <end position="739"/>
    </location>
</feature>
<feature type="domain" description="PID" evidence="6">
    <location>
        <begin position="213"/>
        <end position="310"/>
    </location>
</feature>
<feature type="region of interest" description="Disordered" evidence="5">
    <location>
        <begin position="500"/>
        <end position="519"/>
    </location>
</feature>
<feature type="compositionally biased region" description="Polar residues" evidence="5">
    <location>
        <begin position="474"/>
        <end position="485"/>
    </location>
</feature>
<dbReference type="InterPro" id="IPR003116">
    <property type="entry name" value="RBD_dom"/>
</dbReference>
<dbReference type="PROSITE" id="PS50132">
    <property type="entry name" value="RGS"/>
    <property type="match status" value="1"/>
</dbReference>
<dbReference type="InterPro" id="IPR036305">
    <property type="entry name" value="RGS_sf"/>
</dbReference>
<feature type="compositionally biased region" description="Low complexity" evidence="5">
    <location>
        <begin position="451"/>
        <end position="468"/>
    </location>
</feature>
<gene>
    <name evidence="10" type="ORF">g.8853</name>
</gene>
<dbReference type="Gene3D" id="2.30.29.30">
    <property type="entry name" value="Pleckstrin-homology domain (PH domain)/Phosphotyrosine-binding domain (PTB)"/>
    <property type="match status" value="1"/>
</dbReference>
<dbReference type="CDD" id="cd17067">
    <property type="entry name" value="RBD2_RGS12_like"/>
    <property type="match status" value="1"/>
</dbReference>
<feature type="compositionally biased region" description="Polar residues" evidence="5">
    <location>
        <begin position="500"/>
        <end position="513"/>
    </location>
</feature>
<evidence type="ECO:0000259" key="8">
    <source>
        <dbReference type="PROSITE" id="PS50132"/>
    </source>
</evidence>
<evidence type="ECO:0000256" key="1">
    <source>
        <dbReference type="ARBA" id="ARBA00004496"/>
    </source>
</evidence>
<reference evidence="10" key="1">
    <citation type="submission" date="2015-12" db="EMBL/GenBank/DDBJ databases">
        <title>De novo transcriptome assembly of four potential Pierce s Disease insect vectors from Arizona vineyards.</title>
        <authorList>
            <person name="Tassone E.E."/>
        </authorList>
    </citation>
    <scope>NUCLEOTIDE SEQUENCE</scope>
</reference>
<evidence type="ECO:0000259" key="7">
    <source>
        <dbReference type="PROSITE" id="PS50106"/>
    </source>
</evidence>
<evidence type="ECO:0000259" key="6">
    <source>
        <dbReference type="PROSITE" id="PS01179"/>
    </source>
</evidence>
<dbReference type="Pfam" id="PF00615">
    <property type="entry name" value="RGS"/>
    <property type="match status" value="1"/>
</dbReference>
<dbReference type="SMART" id="SM00455">
    <property type="entry name" value="RBD"/>
    <property type="match status" value="2"/>
</dbReference>
<dbReference type="InterPro" id="IPR003109">
    <property type="entry name" value="GoLoco_motif"/>
</dbReference>
<dbReference type="InterPro" id="IPR016137">
    <property type="entry name" value="RGS"/>
</dbReference>
<dbReference type="PANTHER" id="PTHR45945:SF3">
    <property type="entry name" value="REGULATOR OF G-PROTEIN SIGNALING LOCO"/>
    <property type="match status" value="1"/>
</dbReference>
<dbReference type="InterPro" id="IPR044926">
    <property type="entry name" value="RGS_subdomain_2"/>
</dbReference>
<dbReference type="PROSITE" id="PS50898">
    <property type="entry name" value="RBD"/>
    <property type="match status" value="2"/>
</dbReference>
<dbReference type="Gene3D" id="1.10.167.10">
    <property type="entry name" value="Regulator of G-protein Signalling 4, domain 2"/>
    <property type="match status" value="1"/>
</dbReference>
<dbReference type="GO" id="GO:0007165">
    <property type="term" value="P:signal transduction"/>
    <property type="evidence" value="ECO:0007669"/>
    <property type="project" value="InterPro"/>
</dbReference>
<evidence type="ECO:0000259" key="9">
    <source>
        <dbReference type="PROSITE" id="PS50898"/>
    </source>
</evidence>
<keyword evidence="4" id="KW-0677">Repeat</keyword>
<feature type="domain" description="RBD" evidence="9">
    <location>
        <begin position="900"/>
        <end position="970"/>
    </location>
</feature>
<dbReference type="SMART" id="SM00462">
    <property type="entry name" value="PTB"/>
    <property type="match status" value="1"/>
</dbReference>
<dbReference type="PRINTS" id="PR01301">
    <property type="entry name" value="RGSPROTEIN"/>
</dbReference>
<dbReference type="EMBL" id="GEDC01009191">
    <property type="protein sequence ID" value="JAS28107.1"/>
    <property type="molecule type" value="Transcribed_RNA"/>
</dbReference>
<organism evidence="10">
    <name type="scientific">Clastoptera arizonana</name>
    <name type="common">Arizona spittle bug</name>
    <dbReference type="NCBI Taxonomy" id="38151"/>
    <lineage>
        <taxon>Eukaryota</taxon>
        <taxon>Metazoa</taxon>
        <taxon>Ecdysozoa</taxon>
        <taxon>Arthropoda</taxon>
        <taxon>Hexapoda</taxon>
        <taxon>Insecta</taxon>
        <taxon>Pterygota</taxon>
        <taxon>Neoptera</taxon>
        <taxon>Paraneoptera</taxon>
        <taxon>Hemiptera</taxon>
        <taxon>Auchenorrhyncha</taxon>
        <taxon>Cercopoidea</taxon>
        <taxon>Clastopteridae</taxon>
        <taxon>Clastoptera</taxon>
    </lineage>
</organism>
<dbReference type="SUPFAM" id="SSF50156">
    <property type="entry name" value="PDZ domain-like"/>
    <property type="match status" value="1"/>
</dbReference>
<dbReference type="GO" id="GO:0008277">
    <property type="term" value="P:regulation of G protein-coupled receptor signaling pathway"/>
    <property type="evidence" value="ECO:0007669"/>
    <property type="project" value="TreeGrafter"/>
</dbReference>
<dbReference type="InterPro" id="IPR036034">
    <property type="entry name" value="PDZ_sf"/>
</dbReference>
<dbReference type="Pfam" id="PF00640">
    <property type="entry name" value="PID"/>
    <property type="match status" value="1"/>
</dbReference>
<evidence type="ECO:0000256" key="4">
    <source>
        <dbReference type="ARBA" id="ARBA00022737"/>
    </source>
</evidence>
<dbReference type="InterPro" id="IPR029071">
    <property type="entry name" value="Ubiquitin-like_domsf"/>
</dbReference>
<dbReference type="InterPro" id="IPR046995">
    <property type="entry name" value="RGS10/12/14-like"/>
</dbReference>
<dbReference type="GO" id="GO:0048699">
    <property type="term" value="P:generation of neurons"/>
    <property type="evidence" value="ECO:0007669"/>
    <property type="project" value="UniProtKB-ARBA"/>
</dbReference>